<proteinExistence type="predicted"/>
<accession>A0AB34JEW2</accession>
<sequence>MSGQAMNIYVSSAANRDFVNRVKASPEAIKILSKHRLAGDFAVAALRLLFRDSPNHNGCITFQLSPSLAQPAPTMRPATCVAAQDELCGTLAAATRALQQFLARAETEAEEGLQLAQELLSQLNKQCDHEHEREIAVLRIEIEAVRHERDREIGQLNGEIEAVRKQHGKEISRLTRELETVRAQREVHYRKKQVVEKRDARSQKATQAAGFNTTKFPKSILASK</sequence>
<organism evidence="2 3">
    <name type="scientific">Prymnesium parvum</name>
    <name type="common">Toxic golden alga</name>
    <dbReference type="NCBI Taxonomy" id="97485"/>
    <lineage>
        <taxon>Eukaryota</taxon>
        <taxon>Haptista</taxon>
        <taxon>Haptophyta</taxon>
        <taxon>Prymnesiophyceae</taxon>
        <taxon>Prymnesiales</taxon>
        <taxon>Prymnesiaceae</taxon>
        <taxon>Prymnesium</taxon>
    </lineage>
</organism>
<keyword evidence="3" id="KW-1185">Reference proteome</keyword>
<evidence type="ECO:0000313" key="2">
    <source>
        <dbReference type="EMBL" id="KAL1519767.1"/>
    </source>
</evidence>
<dbReference type="EMBL" id="JBGBPQ010000009">
    <property type="protein sequence ID" value="KAL1519767.1"/>
    <property type="molecule type" value="Genomic_DNA"/>
</dbReference>
<evidence type="ECO:0000313" key="3">
    <source>
        <dbReference type="Proteomes" id="UP001515480"/>
    </source>
</evidence>
<evidence type="ECO:0000256" key="1">
    <source>
        <dbReference type="SAM" id="Coils"/>
    </source>
</evidence>
<dbReference type="AlphaFoldDB" id="A0AB34JEW2"/>
<keyword evidence="1" id="KW-0175">Coiled coil</keyword>
<name>A0AB34JEW2_PRYPA</name>
<dbReference type="Proteomes" id="UP001515480">
    <property type="component" value="Unassembled WGS sequence"/>
</dbReference>
<gene>
    <name evidence="2" type="ORF">AB1Y20_023275</name>
</gene>
<feature type="coiled-coil region" evidence="1">
    <location>
        <begin position="102"/>
        <end position="133"/>
    </location>
</feature>
<comment type="caution">
    <text evidence="2">The sequence shown here is derived from an EMBL/GenBank/DDBJ whole genome shotgun (WGS) entry which is preliminary data.</text>
</comment>
<reference evidence="2 3" key="1">
    <citation type="journal article" date="2024" name="Science">
        <title>Giant polyketide synthase enzymes in the biosynthesis of giant marine polyether toxins.</title>
        <authorList>
            <person name="Fallon T.R."/>
            <person name="Shende V.V."/>
            <person name="Wierzbicki I.H."/>
            <person name="Pendleton A.L."/>
            <person name="Watervoot N.F."/>
            <person name="Auber R.P."/>
            <person name="Gonzalez D.J."/>
            <person name="Wisecaver J.H."/>
            <person name="Moore B.S."/>
        </authorList>
    </citation>
    <scope>NUCLEOTIDE SEQUENCE [LARGE SCALE GENOMIC DNA]</scope>
    <source>
        <strain evidence="2 3">12B1</strain>
    </source>
</reference>
<protein>
    <submittedName>
        <fullName evidence="2">Uncharacterized protein</fullName>
    </submittedName>
</protein>